<evidence type="ECO:0008006" key="3">
    <source>
        <dbReference type="Google" id="ProtNLM"/>
    </source>
</evidence>
<dbReference type="EMBL" id="JAUOEL010000002">
    <property type="protein sequence ID" value="MDO5973614.1"/>
    <property type="molecule type" value="Genomic_DNA"/>
</dbReference>
<evidence type="ECO:0000313" key="2">
    <source>
        <dbReference type="Proteomes" id="UP001176806"/>
    </source>
</evidence>
<gene>
    <name evidence="1" type="ORF">Q4Q40_05415</name>
</gene>
<organism evidence="1 2">
    <name type="scientific">Flavivirga jejuensis</name>
    <dbReference type="NCBI Taxonomy" id="870487"/>
    <lineage>
        <taxon>Bacteria</taxon>
        <taxon>Pseudomonadati</taxon>
        <taxon>Bacteroidota</taxon>
        <taxon>Flavobacteriia</taxon>
        <taxon>Flavobacteriales</taxon>
        <taxon>Flavobacteriaceae</taxon>
        <taxon>Flavivirga</taxon>
    </lineage>
</organism>
<dbReference type="RefSeq" id="WP_303300722.1">
    <property type="nucleotide sequence ID" value="NZ_BAABDA010000051.1"/>
</dbReference>
<reference evidence="1" key="1">
    <citation type="submission" date="2023-07" db="EMBL/GenBank/DDBJ databases">
        <title>Two novel species in the genus Flavivirga.</title>
        <authorList>
            <person name="Kwon K."/>
        </authorList>
    </citation>
    <scope>NUCLEOTIDE SEQUENCE</scope>
    <source>
        <strain evidence="1">KACC 14158</strain>
    </source>
</reference>
<evidence type="ECO:0000313" key="1">
    <source>
        <dbReference type="EMBL" id="MDO5973614.1"/>
    </source>
</evidence>
<accession>A0ABT8WKV1</accession>
<keyword evidence="2" id="KW-1185">Reference proteome</keyword>
<comment type="caution">
    <text evidence="1">The sequence shown here is derived from an EMBL/GenBank/DDBJ whole genome shotgun (WGS) entry which is preliminary data.</text>
</comment>
<dbReference type="PROSITE" id="PS51257">
    <property type="entry name" value="PROKAR_LIPOPROTEIN"/>
    <property type="match status" value="1"/>
</dbReference>
<sequence length="162" mass="18690">MNKFKILAFTLLVILSCKSVKLKKSFHNNSGNYVSEHYQNRESGYDWVSVNVSQNTPENMKISIRSRADKKRPTCTFDAIAERINDSTFQTIVKQKTILFKFKENNISISTKEFDNRFLLMYFCSGGASLMGDYKKISSELDTTQIDKKPFSNMIKDGKINR</sequence>
<protein>
    <recommendedName>
        <fullName evidence="3">Lipoprotein</fullName>
    </recommendedName>
</protein>
<proteinExistence type="predicted"/>
<name>A0ABT8WKV1_9FLAO</name>
<dbReference type="Proteomes" id="UP001176806">
    <property type="component" value="Unassembled WGS sequence"/>
</dbReference>